<comment type="similarity">
    <text evidence="1">Belongs to the short-chain dehydrogenases/reductases (SDR) family.</text>
</comment>
<dbReference type="RefSeq" id="XP_056761607.1">
    <property type="nucleotide sequence ID" value="XM_056912758.1"/>
</dbReference>
<evidence type="ECO:0000313" key="5">
    <source>
        <dbReference type="Proteomes" id="UP001213681"/>
    </source>
</evidence>
<evidence type="ECO:0000256" key="1">
    <source>
        <dbReference type="ARBA" id="ARBA00006484"/>
    </source>
</evidence>
<comment type="caution">
    <text evidence="4">The sequence shown here is derived from an EMBL/GenBank/DDBJ whole genome shotgun (WGS) entry which is preliminary data.</text>
</comment>
<evidence type="ECO:0000256" key="3">
    <source>
        <dbReference type="ARBA" id="ARBA00023002"/>
    </source>
</evidence>
<accession>A0AAD6BWL8</accession>
<keyword evidence="2" id="KW-0521">NADP</keyword>
<proteinExistence type="inferred from homology"/>
<dbReference type="PANTHER" id="PTHR24320">
    <property type="entry name" value="RETINOL DEHYDROGENASE"/>
    <property type="match status" value="1"/>
</dbReference>
<dbReference type="InterPro" id="IPR002347">
    <property type="entry name" value="SDR_fam"/>
</dbReference>
<sequence>MSGIFTYHNFSLQDTPSLKGQIAVVTGGQAGIGKEITTQLLLHGIEKVIIVSRSENKFNTAYEEWRGRNGIDLGERDDRVIFVKCDLGDIEDVYAAAQQIKKLTEYIHILVCNAGLGIQPITPLNTYGIDPIFTTNCIGHQILTTLLLPLLKRATSTSPTGTARIVVSSSSLHQLCRTLNLSHLTRPTRKWPAIYDSVWRYARSKLGNILFTKELSRRLLEDEDPASKMVYVNSYFPGNVVTQQWQGWSEHLGSWIGACIRWLGKRFGQSVEEAAATAVYLAASPEVSEMDSRGQYYVPIAKVKEPTRLGRDEVLGRQLWDWIDDRVARTLGENWQSGK</sequence>
<dbReference type="PANTHER" id="PTHR24320:SF154">
    <property type="entry name" value="OXIDOREDUCTASE, SHORT-CHAIN DEHYDROGENASE_REDUCTASE FAMILY (AFU_ORTHOLOGUE AFUA_2G04560)"/>
    <property type="match status" value="1"/>
</dbReference>
<dbReference type="Proteomes" id="UP001213681">
    <property type="component" value="Unassembled WGS sequence"/>
</dbReference>
<dbReference type="GeneID" id="81603001"/>
<dbReference type="EMBL" id="JAPVEA010000008">
    <property type="protein sequence ID" value="KAJ5438378.1"/>
    <property type="molecule type" value="Genomic_DNA"/>
</dbReference>
<protein>
    <submittedName>
        <fullName evidence="4">Uncharacterized protein</fullName>
    </submittedName>
</protein>
<gene>
    <name evidence="4" type="ORF">N7458_009376</name>
</gene>
<name>A0AAD6BWL8_9EURO</name>
<dbReference type="SUPFAM" id="SSF51735">
    <property type="entry name" value="NAD(P)-binding Rossmann-fold domains"/>
    <property type="match status" value="1"/>
</dbReference>
<organism evidence="4 5">
    <name type="scientific">Penicillium daleae</name>
    <dbReference type="NCBI Taxonomy" id="63821"/>
    <lineage>
        <taxon>Eukaryota</taxon>
        <taxon>Fungi</taxon>
        <taxon>Dikarya</taxon>
        <taxon>Ascomycota</taxon>
        <taxon>Pezizomycotina</taxon>
        <taxon>Eurotiomycetes</taxon>
        <taxon>Eurotiomycetidae</taxon>
        <taxon>Eurotiales</taxon>
        <taxon>Aspergillaceae</taxon>
        <taxon>Penicillium</taxon>
    </lineage>
</organism>
<dbReference type="InterPro" id="IPR036291">
    <property type="entry name" value="NAD(P)-bd_dom_sf"/>
</dbReference>
<reference evidence="4" key="2">
    <citation type="journal article" date="2023" name="IMA Fungus">
        <title>Comparative genomic study of the Penicillium genus elucidates a diverse pangenome and 15 lateral gene transfer events.</title>
        <authorList>
            <person name="Petersen C."/>
            <person name="Sorensen T."/>
            <person name="Nielsen M.R."/>
            <person name="Sondergaard T.E."/>
            <person name="Sorensen J.L."/>
            <person name="Fitzpatrick D.A."/>
            <person name="Frisvad J.C."/>
            <person name="Nielsen K.L."/>
        </authorList>
    </citation>
    <scope>NUCLEOTIDE SEQUENCE</scope>
    <source>
        <strain evidence="4">IBT 16125</strain>
    </source>
</reference>
<evidence type="ECO:0000256" key="2">
    <source>
        <dbReference type="ARBA" id="ARBA00022857"/>
    </source>
</evidence>
<dbReference type="AlphaFoldDB" id="A0AAD6BWL8"/>
<keyword evidence="5" id="KW-1185">Reference proteome</keyword>
<dbReference type="PRINTS" id="PR00081">
    <property type="entry name" value="GDHRDH"/>
</dbReference>
<dbReference type="Gene3D" id="3.40.50.720">
    <property type="entry name" value="NAD(P)-binding Rossmann-like Domain"/>
    <property type="match status" value="1"/>
</dbReference>
<evidence type="ECO:0000313" key="4">
    <source>
        <dbReference type="EMBL" id="KAJ5438378.1"/>
    </source>
</evidence>
<reference evidence="4" key="1">
    <citation type="submission" date="2022-12" db="EMBL/GenBank/DDBJ databases">
        <authorList>
            <person name="Petersen C."/>
        </authorList>
    </citation>
    <scope>NUCLEOTIDE SEQUENCE</scope>
    <source>
        <strain evidence="4">IBT 16125</strain>
    </source>
</reference>
<keyword evidence="3" id="KW-0560">Oxidoreductase</keyword>
<dbReference type="GO" id="GO:0016491">
    <property type="term" value="F:oxidoreductase activity"/>
    <property type="evidence" value="ECO:0007669"/>
    <property type="project" value="UniProtKB-KW"/>
</dbReference>
<dbReference type="Pfam" id="PF00106">
    <property type="entry name" value="adh_short"/>
    <property type="match status" value="1"/>
</dbReference>